<dbReference type="Proteomes" id="UP001217838">
    <property type="component" value="Unassembled WGS sequence"/>
</dbReference>
<evidence type="ECO:0000313" key="3">
    <source>
        <dbReference type="Proteomes" id="UP001217838"/>
    </source>
</evidence>
<reference evidence="2 3" key="1">
    <citation type="submission" date="2022-11" db="EMBL/GenBank/DDBJ databases">
        <title>Minimal conservation of predation-associated metabolite biosynthetic gene clusters underscores biosynthetic potential of Myxococcota including descriptions for ten novel species: Archangium lansinium sp. nov., Myxococcus landrumus sp. nov., Nannocystis bai.</title>
        <authorList>
            <person name="Ahearne A."/>
            <person name="Stevens C."/>
            <person name="Dowd S."/>
        </authorList>
    </citation>
    <scope>NUCLEOTIDE SEQUENCE [LARGE SCALE GENOMIC DNA]</scope>
    <source>
        <strain evidence="2 3">NCELM</strain>
    </source>
</reference>
<sequence>MADLMRIVSRDAFAEVLGEARARTQALDPSQSPTLRRIAEQLDFMARTTARGRVPHEEDRARTDVGLVAAREFEQSDRAYADQLQELDYTFQRYHLLPPGPPVRRRGILQVWSGRETYRKLILDPGVPRTVGDAQADFIVDDDPTGSPHFQILWDGVCAHVQAVEPHRISVNGQPGWYGELAHRGWMTAGRTTFRFIVEDRTPPDGPVRPSDAARAALAELAPSAESGTLYAIVDAARSDRALLLLEESIDPYASLYDGERGRAYDDVAPYLVHLRADSGLLQRLVHEGWGDAWGIYVVSAAEFAAVRRHFRQFLMVEAEGEPHRLFFRFYDPRVLHAFAANITPEQRGAFLESIDRIVFERPESAALQTFSG</sequence>
<protein>
    <submittedName>
        <fullName evidence="2">DUF4123 domain-containing protein</fullName>
    </submittedName>
</protein>
<dbReference type="EMBL" id="JAQNDN010000003">
    <property type="protein sequence ID" value="MDC0668040.1"/>
    <property type="molecule type" value="Genomic_DNA"/>
</dbReference>
<gene>
    <name evidence="2" type="ORF">POL58_09845</name>
</gene>
<feature type="domain" description="DUF4123" evidence="1">
    <location>
        <begin position="230"/>
        <end position="349"/>
    </location>
</feature>
<dbReference type="Pfam" id="PF13503">
    <property type="entry name" value="DUF4123"/>
    <property type="match status" value="1"/>
</dbReference>
<proteinExistence type="predicted"/>
<evidence type="ECO:0000259" key="1">
    <source>
        <dbReference type="Pfam" id="PF13503"/>
    </source>
</evidence>
<accession>A0ABT5B1Q8</accession>
<dbReference type="RefSeq" id="WP_271996749.1">
    <property type="nucleotide sequence ID" value="NZ_JAQNDN010000003.1"/>
</dbReference>
<comment type="caution">
    <text evidence="2">The sequence shown here is derived from an EMBL/GenBank/DDBJ whole genome shotgun (WGS) entry which is preliminary data.</text>
</comment>
<organism evidence="2 3">
    <name type="scientific">Nannocystis radixulma</name>
    <dbReference type="NCBI Taxonomy" id="2995305"/>
    <lineage>
        <taxon>Bacteria</taxon>
        <taxon>Pseudomonadati</taxon>
        <taxon>Myxococcota</taxon>
        <taxon>Polyangia</taxon>
        <taxon>Nannocystales</taxon>
        <taxon>Nannocystaceae</taxon>
        <taxon>Nannocystis</taxon>
    </lineage>
</organism>
<name>A0ABT5B1Q8_9BACT</name>
<dbReference type="InterPro" id="IPR025391">
    <property type="entry name" value="DUF4123"/>
</dbReference>
<evidence type="ECO:0000313" key="2">
    <source>
        <dbReference type="EMBL" id="MDC0668040.1"/>
    </source>
</evidence>
<keyword evidence="3" id="KW-1185">Reference proteome</keyword>